<protein>
    <submittedName>
        <fullName evidence="1">Uncharacterized protein</fullName>
    </submittedName>
</protein>
<sequence>MVNHHFSVAPYIYRSQAKSGTCPFYAYATVYVIKKNKRVTKAYKAVQ</sequence>
<organism evidence="1 2">
    <name type="scientific">Nostoc edaphicum CCNP1411</name>
    <dbReference type="NCBI Taxonomy" id="1472755"/>
    <lineage>
        <taxon>Bacteria</taxon>
        <taxon>Bacillati</taxon>
        <taxon>Cyanobacteriota</taxon>
        <taxon>Cyanophyceae</taxon>
        <taxon>Nostocales</taxon>
        <taxon>Nostocaceae</taxon>
        <taxon>Nostoc</taxon>
    </lineage>
</organism>
<keyword evidence="2" id="KW-1185">Reference proteome</keyword>
<dbReference type="EMBL" id="CP054698">
    <property type="protein sequence ID" value="QMS92028.1"/>
    <property type="molecule type" value="Genomic_DNA"/>
</dbReference>
<dbReference type="KEGG" id="ned:HUN01_32140"/>
<dbReference type="Proteomes" id="UP000514713">
    <property type="component" value="Chromosome"/>
</dbReference>
<gene>
    <name evidence="1" type="ORF">HUN01_32140</name>
</gene>
<proteinExistence type="predicted"/>
<evidence type="ECO:0000313" key="1">
    <source>
        <dbReference type="EMBL" id="QMS92028.1"/>
    </source>
</evidence>
<accession>A0A7D7LH92</accession>
<reference evidence="2" key="1">
    <citation type="submission" date="2020-06" db="EMBL/GenBank/DDBJ databases">
        <title>Nostoc edaphicum CCNP1411 genome.</title>
        <authorList>
            <person name="Fidor A."/>
            <person name="Grabski M."/>
            <person name="Gawor J."/>
            <person name="Gromadka R."/>
            <person name="Wegrzyn G."/>
            <person name="Mazur-Marzec H."/>
        </authorList>
    </citation>
    <scope>NUCLEOTIDE SEQUENCE [LARGE SCALE GENOMIC DNA]</scope>
    <source>
        <strain evidence="2">CCNP1411</strain>
    </source>
</reference>
<evidence type="ECO:0000313" key="2">
    <source>
        <dbReference type="Proteomes" id="UP000514713"/>
    </source>
</evidence>
<dbReference type="AlphaFoldDB" id="A0A7D7LH92"/>
<name>A0A7D7LH92_9NOSO</name>